<dbReference type="EMBL" id="BQNB010010226">
    <property type="protein sequence ID" value="GJS74368.1"/>
    <property type="molecule type" value="Genomic_DNA"/>
</dbReference>
<feature type="compositionally biased region" description="Basic and acidic residues" evidence="2">
    <location>
        <begin position="898"/>
        <end position="909"/>
    </location>
</feature>
<gene>
    <name evidence="4" type="ORF">Tco_0707209</name>
</gene>
<dbReference type="Pfam" id="PF07727">
    <property type="entry name" value="RVT_2"/>
    <property type="match status" value="1"/>
</dbReference>
<feature type="domain" description="Reverse transcriptase Ty1/copia-type" evidence="3">
    <location>
        <begin position="1269"/>
        <end position="1352"/>
    </location>
</feature>
<feature type="compositionally biased region" description="Polar residues" evidence="2">
    <location>
        <begin position="911"/>
        <end position="947"/>
    </location>
</feature>
<feature type="compositionally biased region" description="Polar residues" evidence="2">
    <location>
        <begin position="1138"/>
        <end position="1155"/>
    </location>
</feature>
<name>A0ABQ4Y9K0_9ASTR</name>
<evidence type="ECO:0000313" key="5">
    <source>
        <dbReference type="Proteomes" id="UP001151760"/>
    </source>
</evidence>
<feature type="non-terminal residue" evidence="4">
    <location>
        <position position="1353"/>
    </location>
</feature>
<evidence type="ECO:0000313" key="4">
    <source>
        <dbReference type="EMBL" id="GJS74368.1"/>
    </source>
</evidence>
<accession>A0ABQ4Y9K0</accession>
<dbReference type="InterPro" id="IPR013103">
    <property type="entry name" value="RVT_2"/>
</dbReference>
<feature type="coiled-coil region" evidence="1">
    <location>
        <begin position="692"/>
        <end position="719"/>
    </location>
</feature>
<reference evidence="4" key="2">
    <citation type="submission" date="2022-01" db="EMBL/GenBank/DDBJ databases">
        <authorList>
            <person name="Yamashiro T."/>
            <person name="Shiraishi A."/>
            <person name="Satake H."/>
            <person name="Nakayama K."/>
        </authorList>
    </citation>
    <scope>NUCLEOTIDE SEQUENCE</scope>
</reference>
<feature type="compositionally biased region" description="Basic residues" evidence="2">
    <location>
        <begin position="311"/>
        <end position="320"/>
    </location>
</feature>
<evidence type="ECO:0000256" key="2">
    <source>
        <dbReference type="SAM" id="MobiDB-lite"/>
    </source>
</evidence>
<feature type="region of interest" description="Disordered" evidence="2">
    <location>
        <begin position="886"/>
        <end position="963"/>
    </location>
</feature>
<keyword evidence="1" id="KW-0175">Coiled coil</keyword>
<reference evidence="4" key="1">
    <citation type="journal article" date="2022" name="Int. J. Mol. Sci.">
        <title>Draft Genome of Tanacetum Coccineum: Genomic Comparison of Closely Related Tanacetum-Family Plants.</title>
        <authorList>
            <person name="Yamashiro T."/>
            <person name="Shiraishi A."/>
            <person name="Nakayama K."/>
            <person name="Satake H."/>
        </authorList>
    </citation>
    <scope>NUCLEOTIDE SEQUENCE</scope>
</reference>
<evidence type="ECO:0000256" key="1">
    <source>
        <dbReference type="SAM" id="Coils"/>
    </source>
</evidence>
<feature type="compositionally biased region" description="Basic and acidic residues" evidence="2">
    <location>
        <begin position="1169"/>
        <end position="1189"/>
    </location>
</feature>
<organism evidence="4 5">
    <name type="scientific">Tanacetum coccineum</name>
    <dbReference type="NCBI Taxonomy" id="301880"/>
    <lineage>
        <taxon>Eukaryota</taxon>
        <taxon>Viridiplantae</taxon>
        <taxon>Streptophyta</taxon>
        <taxon>Embryophyta</taxon>
        <taxon>Tracheophyta</taxon>
        <taxon>Spermatophyta</taxon>
        <taxon>Magnoliopsida</taxon>
        <taxon>eudicotyledons</taxon>
        <taxon>Gunneridae</taxon>
        <taxon>Pentapetalae</taxon>
        <taxon>asterids</taxon>
        <taxon>campanulids</taxon>
        <taxon>Asterales</taxon>
        <taxon>Asteraceae</taxon>
        <taxon>Asteroideae</taxon>
        <taxon>Anthemideae</taxon>
        <taxon>Anthemidinae</taxon>
        <taxon>Tanacetum</taxon>
    </lineage>
</organism>
<feature type="compositionally biased region" description="Basic and acidic residues" evidence="2">
    <location>
        <begin position="321"/>
        <end position="337"/>
    </location>
</feature>
<protein>
    <submittedName>
        <fullName evidence="4">Retrovirus-related pol polyprotein from transposon TNT 1-94</fullName>
    </submittedName>
</protein>
<comment type="caution">
    <text evidence="4">The sequence shown here is derived from an EMBL/GenBank/DDBJ whole genome shotgun (WGS) entry which is preliminary data.</text>
</comment>
<proteinExistence type="predicted"/>
<sequence>MAELISEEYIVNAQNKSNLSITSNDINIELSKEFLVELHKNAYHRWIDEDVMDHIANVLEMIDLIYIPGVDSHQLRMKVFPLSLADDARQWWINEGEGKITVWEELVEKFFCKFYPDSYDGEEEMLDEGDNWGIDLLEFISRCNTEKEYEQSHTKHKYYNASESIDEQLNKRMCKAEKFEAIQYSLGPNEEYIAIRRCEYDIWERNEVITEYLVNISKRRAFWSLNEDILKITILTTNTPYPSRKIRQHVVISMNDDEETLILEEESRSKMLDKQNDPISIEKKIKISPIDYSKLNKIKEDFRKCTDKTKITRKPSKTGKHGHEERKSTKEARDAKPKAGKVKKSKLWSTLGQFSLDSGLVVPMFQQGEDPTECINKAMAFLSAAASRFPPSNNQLRTSLILEIKQPFKMVESPFNKFKEDKIRVMPVQKTEELLLFQKEMLQLEEGQILDEEQLAFLAYPSISEAPVAQQTIPQNSAFQTDDLDAYDSDCNDLSSAKMDPMANLSSCDPEVLFEVPYSESYPCDMINQDVQEMQYFEQTHVDDFEDNEIHSSSNIISYSQYLQETQDAVIQDTNHYAPNDLLVLFLVEQMTDHVAHLDKENQTNKMRIQPTLYDGSVIAKEHAVISVNDDEETLILEEEKDYGKHFVTQKEFSVEQAFWLKHSSLFETPVTSHTPVRIEAPSELPKCAVDKNVFEIQIKQLRIDNDQLLNQIMSQEIMNIVANYVDILDVKKSCVNDCNKCLELEIELFKKKDFVEKELYDKLTRVQSKEHCDSLIAQINAKSIEILDLNAQLQEKVFAITTLKNELRKIKGKDVVNSVVSKSNANLAPGMFKLDINPISARLKNNRDTHEELLVYASQTCPNSPKLSEKLVAVTPINKDKRVRFDEPFTSSNNSPKHTDSLKTKDSNKPLLTSTGVKPTTSASGSKPLGNTKNNRISRPPRSNQKSKVEDHPRTAKSSLNKMNYVSEPISNALVKHSVRNAKFESVCAICSKCLFDANHDMCLVDFVNDVNVSLKSKSKKKEKSLETYGITRKKIVHLKETTPKLAETPKPEIKVYSRRPKQISRTRASSFDSCNIQFKTRTKHIPKQPCNPPKRVDCDTLFQHLFDEYFNPPTIAVSTVPVAVAPRAVEIADSPVSTSIGQDAPSSSIPSTQDQEHSLIISQGVEESPKTPLFHDDPLHESLHEDSTSQGSSSNVRPFHTPFELIGRWTKDHLIANVIGDPSRSVSTRKQFKTDVMWCYFDAFLTSVEPKNIKQAMTEPSWIDAMQEEGINFKELFAPVARIEAIRIFVANAANKNMTIFQMDVKMAFLNGELKEEVYVSQPKGFVDQEYPSHVYKLKKALYGLKQAPRA</sequence>
<keyword evidence="5" id="KW-1185">Reference proteome</keyword>
<feature type="region of interest" description="Disordered" evidence="2">
    <location>
        <begin position="309"/>
        <end position="342"/>
    </location>
</feature>
<dbReference type="Proteomes" id="UP001151760">
    <property type="component" value="Unassembled WGS sequence"/>
</dbReference>
<evidence type="ECO:0000259" key="3">
    <source>
        <dbReference type="Pfam" id="PF07727"/>
    </source>
</evidence>
<feature type="region of interest" description="Disordered" evidence="2">
    <location>
        <begin position="1138"/>
        <end position="1198"/>
    </location>
</feature>